<evidence type="ECO:0000313" key="3">
    <source>
        <dbReference type="EMBL" id="KGN95390.1"/>
    </source>
</evidence>
<feature type="compositionally biased region" description="Basic and acidic residues" evidence="2">
    <location>
        <begin position="272"/>
        <end position="281"/>
    </location>
</feature>
<comment type="caution">
    <text evidence="3">The sequence shown here is derived from an EMBL/GenBank/DDBJ whole genome shotgun (WGS) entry which is preliminary data.</text>
</comment>
<dbReference type="Proteomes" id="UP000030136">
    <property type="component" value="Unassembled WGS sequence"/>
</dbReference>
<feature type="coiled-coil region" evidence="1">
    <location>
        <begin position="138"/>
        <end position="201"/>
    </location>
</feature>
<evidence type="ECO:0000256" key="1">
    <source>
        <dbReference type="SAM" id="Coils"/>
    </source>
</evidence>
<accession>A0AB34PKV5</accession>
<feature type="compositionally biased region" description="Polar residues" evidence="2">
    <location>
        <begin position="290"/>
        <end position="299"/>
    </location>
</feature>
<name>A0AB34PKV5_9PORP</name>
<reference evidence="3 4" key="1">
    <citation type="submission" date="2014-08" db="EMBL/GenBank/DDBJ databases">
        <title>Porphyromonas crevioricanis strain:COT-253_OH1447 Genome sequencing.</title>
        <authorList>
            <person name="Wallis C."/>
            <person name="Deusch O."/>
            <person name="O'Flynn C."/>
            <person name="Davis I."/>
            <person name="Jospin G."/>
            <person name="Darling A.E."/>
            <person name="Coil D.A."/>
            <person name="Alexiev A."/>
            <person name="Horsfall A."/>
            <person name="Kirkwood N."/>
            <person name="Harris S."/>
            <person name="Eisen J.A."/>
        </authorList>
    </citation>
    <scope>NUCLEOTIDE SEQUENCE [LARGE SCALE GENOMIC DNA]</scope>
    <source>
        <strain evidence="4">COT-253 OH1447</strain>
    </source>
</reference>
<gene>
    <name evidence="3" type="ORF">HQ38_03685</name>
</gene>
<feature type="region of interest" description="Disordered" evidence="2">
    <location>
        <begin position="352"/>
        <end position="386"/>
    </location>
</feature>
<feature type="compositionally biased region" description="Acidic residues" evidence="2">
    <location>
        <begin position="16"/>
        <end position="27"/>
    </location>
</feature>
<evidence type="ECO:0000256" key="2">
    <source>
        <dbReference type="SAM" id="MobiDB-lite"/>
    </source>
</evidence>
<evidence type="ECO:0000313" key="4">
    <source>
        <dbReference type="Proteomes" id="UP000030136"/>
    </source>
</evidence>
<feature type="compositionally biased region" description="Polar residues" evidence="2">
    <location>
        <begin position="224"/>
        <end position="257"/>
    </location>
</feature>
<dbReference type="AlphaFoldDB" id="A0AB34PKV5"/>
<keyword evidence="1" id="KW-0175">Coiled coil</keyword>
<feature type="region of interest" description="Disordered" evidence="2">
    <location>
        <begin position="202"/>
        <end position="340"/>
    </location>
</feature>
<feature type="compositionally biased region" description="Low complexity" evidence="2">
    <location>
        <begin position="360"/>
        <end position="369"/>
    </location>
</feature>
<dbReference type="EMBL" id="JQJC01000010">
    <property type="protein sequence ID" value="KGN95390.1"/>
    <property type="molecule type" value="Genomic_DNA"/>
</dbReference>
<protein>
    <submittedName>
        <fullName evidence="3">Uncharacterized protein</fullName>
    </submittedName>
</protein>
<feature type="region of interest" description="Disordered" evidence="2">
    <location>
        <begin position="1"/>
        <end position="30"/>
    </location>
</feature>
<organism evidence="3 4">
    <name type="scientific">Porphyromonas crevioricanis</name>
    <dbReference type="NCBI Taxonomy" id="393921"/>
    <lineage>
        <taxon>Bacteria</taxon>
        <taxon>Pseudomonadati</taxon>
        <taxon>Bacteroidota</taxon>
        <taxon>Bacteroidia</taxon>
        <taxon>Bacteroidales</taxon>
        <taxon>Porphyromonadaceae</taxon>
        <taxon>Porphyromonas</taxon>
    </lineage>
</organism>
<proteinExistence type="predicted"/>
<sequence length="802" mass="90110">MEEKGISYEETGVEGSIEEEAGEEDPSGDIIIGDKVSYIDQDGNMQEGVVQSQNGAEYIGVSDEQGNITPVHVDNVRPIEEIAQETSPQGLQDVYGNEAQEEAQPQKTAVPVSVDTHSEQDVVDDILSQSQGDIEIVIEAAKFELDQSKKEVKKLSKEVPPEAKTSREAFIKHKLQQKAVIEEANERLQKMQRVIDLLEQRWEDGSNNTTKGLSQEVAELDTPNIVQEIQENETKSIQENLSEQDTAKTPSGESQNEVIPEDQINKSSTHVISEDNGRQDDGIYDPALESDSNSELTEQLSREKTTAQQLHEIPEVQEGKQQIPDVQRNSSSPKGGEQAIANKQRDAINVESQSEVEVASNDNTTSDSSFTDGGAAEERGAKSSTEVDVITNQISKEKEKRQKRYTKLIDQLNKNGLAVEVIDSQEAYDKKLQEVSEANGSLFKDLKGRVYGFTANGKVYIDPSKMDLNTPIHEFTHLWYTAMKSKDPELVKKGMGLVKRTKYYREVKNNSAYKGLTEELLLDEALAHALGEIGSKKIEKKGVARTKFGLWIKEFFDKLKELFGEKSDMDMYDFADMVLSDLLSGKSISSSKESGTRFRLSEEQEQIKQKAQANGSFMEAPNGEPSKLNEHQWTQVRTTAFKDWFGDWEKKANFEALKQRINGRKQQQPVAYSDEFRRVQESSLGLSEREIFAFHRGEPKISDGGIRRLLNVFERQLHSQRSSSGNALKSLVDKNGTQFNIIEDINGQLFHDIFEIVRNYLKHGELVDLHDIKLYLCKVTNRISDGDRGAWLRFALVANQSG</sequence>